<evidence type="ECO:0000256" key="2">
    <source>
        <dbReference type="ARBA" id="ARBA00022771"/>
    </source>
</evidence>
<dbReference type="Gene3D" id="3.30.160.60">
    <property type="entry name" value="Classic Zinc Finger"/>
    <property type="match status" value="2"/>
</dbReference>
<evidence type="ECO:0000256" key="3">
    <source>
        <dbReference type="ARBA" id="ARBA00022833"/>
    </source>
</evidence>
<name>A0A9P4KFV7_9PLEO</name>
<dbReference type="GO" id="GO:0008270">
    <property type="term" value="F:zinc ion binding"/>
    <property type="evidence" value="ECO:0007669"/>
    <property type="project" value="UniProtKB-KW"/>
</dbReference>
<dbReference type="SUPFAM" id="SSF57667">
    <property type="entry name" value="beta-beta-alpha zinc fingers"/>
    <property type="match status" value="2"/>
</dbReference>
<accession>A0A9P4KFV7</accession>
<dbReference type="Pfam" id="PF00096">
    <property type="entry name" value="zf-C2H2"/>
    <property type="match status" value="2"/>
</dbReference>
<gene>
    <name evidence="6" type="ORF">CC78DRAFT_530300</name>
</gene>
<protein>
    <recommendedName>
        <fullName evidence="5">C2H2-type domain-containing protein</fullName>
    </recommendedName>
</protein>
<keyword evidence="1" id="KW-0479">Metal-binding</keyword>
<organism evidence="6 7">
    <name type="scientific">Lojkania enalia</name>
    <dbReference type="NCBI Taxonomy" id="147567"/>
    <lineage>
        <taxon>Eukaryota</taxon>
        <taxon>Fungi</taxon>
        <taxon>Dikarya</taxon>
        <taxon>Ascomycota</taxon>
        <taxon>Pezizomycotina</taxon>
        <taxon>Dothideomycetes</taxon>
        <taxon>Pleosporomycetidae</taxon>
        <taxon>Pleosporales</taxon>
        <taxon>Pleosporales incertae sedis</taxon>
        <taxon>Lojkania</taxon>
    </lineage>
</organism>
<feature type="domain" description="C2H2-type" evidence="5">
    <location>
        <begin position="218"/>
        <end position="247"/>
    </location>
</feature>
<evidence type="ECO:0000256" key="4">
    <source>
        <dbReference type="PROSITE-ProRule" id="PRU00042"/>
    </source>
</evidence>
<evidence type="ECO:0000313" key="6">
    <source>
        <dbReference type="EMBL" id="KAF2268387.1"/>
    </source>
</evidence>
<keyword evidence="7" id="KW-1185">Reference proteome</keyword>
<dbReference type="PANTHER" id="PTHR23235">
    <property type="entry name" value="KRUEPPEL-LIKE TRANSCRIPTION FACTOR"/>
    <property type="match status" value="1"/>
</dbReference>
<evidence type="ECO:0000313" key="7">
    <source>
        <dbReference type="Proteomes" id="UP000800093"/>
    </source>
</evidence>
<dbReference type="Proteomes" id="UP000800093">
    <property type="component" value="Unassembled WGS sequence"/>
</dbReference>
<reference evidence="7" key="1">
    <citation type="journal article" date="2020" name="Stud. Mycol.">
        <title>101 Dothideomycetes genomes: A test case for predicting lifestyles and emergence of pathogens.</title>
        <authorList>
            <person name="Haridas S."/>
            <person name="Albert R."/>
            <person name="Binder M."/>
            <person name="Bloem J."/>
            <person name="LaButti K."/>
            <person name="Salamov A."/>
            <person name="Andreopoulos B."/>
            <person name="Baker S."/>
            <person name="Barry K."/>
            <person name="Bills G."/>
            <person name="Bluhm B."/>
            <person name="Cannon C."/>
            <person name="Castanera R."/>
            <person name="Culley D."/>
            <person name="Daum C."/>
            <person name="Ezra D."/>
            <person name="Gonzalez J."/>
            <person name="Henrissat B."/>
            <person name="Kuo A."/>
            <person name="Liang C."/>
            <person name="Lipzen A."/>
            <person name="Lutzoni F."/>
            <person name="Magnuson J."/>
            <person name="Mondo S."/>
            <person name="Nolan M."/>
            <person name="Ohm R."/>
            <person name="Pangilinan J."/>
            <person name="Park H.-J."/>
            <person name="Ramirez L."/>
            <person name="Alfaro M."/>
            <person name="Sun H."/>
            <person name="Tritt A."/>
            <person name="Yoshinaga Y."/>
            <person name="Zwiers L.-H."/>
            <person name="Turgeon B."/>
            <person name="Goodwin S."/>
            <person name="Spatafora J."/>
            <person name="Crous P."/>
            <person name="Grigoriev I."/>
        </authorList>
    </citation>
    <scope>NUCLEOTIDE SEQUENCE [LARGE SCALE GENOMIC DNA]</scope>
    <source>
        <strain evidence="7">CBS 304.66</strain>
    </source>
</reference>
<dbReference type="OrthoDB" id="8922241at2759"/>
<proteinExistence type="predicted"/>
<dbReference type="SMART" id="SM00355">
    <property type="entry name" value="ZnF_C2H2"/>
    <property type="match status" value="3"/>
</dbReference>
<dbReference type="InterPro" id="IPR036236">
    <property type="entry name" value="Znf_C2H2_sf"/>
</dbReference>
<dbReference type="AlphaFoldDB" id="A0A9P4KFV7"/>
<dbReference type="EMBL" id="ML986587">
    <property type="protein sequence ID" value="KAF2268387.1"/>
    <property type="molecule type" value="Genomic_DNA"/>
</dbReference>
<evidence type="ECO:0000256" key="1">
    <source>
        <dbReference type="ARBA" id="ARBA00022723"/>
    </source>
</evidence>
<comment type="caution">
    <text evidence="6">The sequence shown here is derived from an EMBL/GenBank/DDBJ whole genome shotgun (WGS) entry which is preliminary data.</text>
</comment>
<evidence type="ECO:0000259" key="5">
    <source>
        <dbReference type="PROSITE" id="PS50157"/>
    </source>
</evidence>
<dbReference type="InterPro" id="IPR013087">
    <property type="entry name" value="Znf_C2H2_type"/>
</dbReference>
<keyword evidence="2 4" id="KW-0863">Zinc-finger</keyword>
<dbReference type="PROSITE" id="PS50157">
    <property type="entry name" value="ZINC_FINGER_C2H2_2"/>
    <property type="match status" value="3"/>
</dbReference>
<sequence>MPSSSSNTLDEHISYHNSLEDTVTLNELLLPEEHPQLSPFQEVSHFHFLDYDILPYHRHLDTSSHTGTYASRTRIPHTDRPFLEWDHNYIEQPVSFGEAKLEQDWLYSNKATSYSVPTVHSSTPISPQTEHLMTFSPLLSSPIPSTSETVHLFQSCDSSSVGFNQSDKVSTISQRITQPCSPNLLLPQHPVPKMYNEKASSRGPVSETYALPSFSEAYPCEYEQCNKSFRRSSELRKHAKTHIDKKARRFVCETCESRFYYSKDLKRHLKCVHQQSSSERHLCTDCGKSFIRYDKLQRHQKTQHQI</sequence>
<dbReference type="PROSITE" id="PS00028">
    <property type="entry name" value="ZINC_FINGER_C2H2_1"/>
    <property type="match status" value="3"/>
</dbReference>
<keyword evidence="3" id="KW-0862">Zinc</keyword>
<feature type="domain" description="C2H2-type" evidence="5">
    <location>
        <begin position="250"/>
        <end position="278"/>
    </location>
</feature>
<feature type="domain" description="C2H2-type" evidence="5">
    <location>
        <begin position="281"/>
        <end position="306"/>
    </location>
</feature>